<name>A0A9D0YWQ4_9FIRM</name>
<dbReference type="InterPro" id="IPR023214">
    <property type="entry name" value="HAD_sf"/>
</dbReference>
<reference evidence="1" key="2">
    <citation type="journal article" date="2021" name="PeerJ">
        <title>Extensive microbial diversity within the chicken gut microbiome revealed by metagenomics and culture.</title>
        <authorList>
            <person name="Gilroy R."/>
            <person name="Ravi A."/>
            <person name="Getino M."/>
            <person name="Pursley I."/>
            <person name="Horton D.L."/>
            <person name="Alikhan N.F."/>
            <person name="Baker D."/>
            <person name="Gharbi K."/>
            <person name="Hall N."/>
            <person name="Watson M."/>
            <person name="Adriaenssens E.M."/>
            <person name="Foster-Nyarko E."/>
            <person name="Jarju S."/>
            <person name="Secka A."/>
            <person name="Antonio M."/>
            <person name="Oren A."/>
            <person name="Chaudhuri R.R."/>
            <person name="La Ragione R."/>
            <person name="Hildebrand F."/>
            <person name="Pallen M.J."/>
        </authorList>
    </citation>
    <scope>NUCLEOTIDE SEQUENCE</scope>
    <source>
        <strain evidence="1">ChiHile30-977</strain>
    </source>
</reference>
<sequence length="215" mass="22927">MDGTLIDSMPAWRSLRPTLLAERGIAMTDALESELAGLTVHASAGVLARRLPELGMDEEALLAEFMARMSRFYAAAPEKPGARRFLAHLHAQGIPCAVLTATGHEMASAALRQQGMTPYLRFVQSTRDMGISKSDPDCFAQIAARLGVACGECAVFEDALYAVRGAHAAGCRVFAIADDTNRASWAEILSLAEAGFSDYGSLLAPGAPFPAERVR</sequence>
<dbReference type="InterPro" id="IPR023198">
    <property type="entry name" value="PGP-like_dom2"/>
</dbReference>
<evidence type="ECO:0000313" key="1">
    <source>
        <dbReference type="EMBL" id="HIQ63479.1"/>
    </source>
</evidence>
<dbReference type="Gene3D" id="3.40.50.1000">
    <property type="entry name" value="HAD superfamily/HAD-like"/>
    <property type="match status" value="1"/>
</dbReference>
<accession>A0A9D0YWQ4</accession>
<dbReference type="EMBL" id="DVFI01000107">
    <property type="protein sequence ID" value="HIQ63479.1"/>
    <property type="molecule type" value="Genomic_DNA"/>
</dbReference>
<dbReference type="CDD" id="cd07505">
    <property type="entry name" value="HAD_BPGM-like"/>
    <property type="match status" value="1"/>
</dbReference>
<gene>
    <name evidence="1" type="ORF">IAA66_07850</name>
</gene>
<dbReference type="InterPro" id="IPR006439">
    <property type="entry name" value="HAD-SF_hydro_IA"/>
</dbReference>
<proteinExistence type="predicted"/>
<dbReference type="InterPro" id="IPR036412">
    <property type="entry name" value="HAD-like_sf"/>
</dbReference>
<evidence type="ECO:0000313" key="2">
    <source>
        <dbReference type="Proteomes" id="UP000886819"/>
    </source>
</evidence>
<dbReference type="Proteomes" id="UP000886819">
    <property type="component" value="Unassembled WGS sequence"/>
</dbReference>
<dbReference type="PANTHER" id="PTHR18901">
    <property type="entry name" value="2-DEOXYGLUCOSE-6-PHOSPHATE PHOSPHATASE 2"/>
    <property type="match status" value="1"/>
</dbReference>
<dbReference type="PANTHER" id="PTHR18901:SF38">
    <property type="entry name" value="PSEUDOURIDINE-5'-PHOSPHATASE"/>
    <property type="match status" value="1"/>
</dbReference>
<dbReference type="AlphaFoldDB" id="A0A9D0YWQ4"/>
<dbReference type="SUPFAM" id="SSF56784">
    <property type="entry name" value="HAD-like"/>
    <property type="match status" value="1"/>
</dbReference>
<reference evidence="1" key="1">
    <citation type="submission" date="2020-10" db="EMBL/GenBank/DDBJ databases">
        <authorList>
            <person name="Gilroy R."/>
        </authorList>
    </citation>
    <scope>NUCLEOTIDE SEQUENCE</scope>
    <source>
        <strain evidence="1">ChiHile30-977</strain>
    </source>
</reference>
<comment type="caution">
    <text evidence="1">The sequence shown here is derived from an EMBL/GenBank/DDBJ whole genome shotgun (WGS) entry which is preliminary data.</text>
</comment>
<dbReference type="Pfam" id="PF00702">
    <property type="entry name" value="Hydrolase"/>
    <property type="match status" value="1"/>
</dbReference>
<protein>
    <submittedName>
        <fullName evidence="1">HAD family phosphatase</fullName>
    </submittedName>
</protein>
<dbReference type="Gene3D" id="1.10.150.240">
    <property type="entry name" value="Putative phosphatase, domain 2"/>
    <property type="match status" value="1"/>
</dbReference>
<dbReference type="NCBIfam" id="TIGR01509">
    <property type="entry name" value="HAD-SF-IA-v3"/>
    <property type="match status" value="1"/>
</dbReference>
<organism evidence="1 2">
    <name type="scientific">Candidatus Avichristensenella intestinipullorum</name>
    <dbReference type="NCBI Taxonomy" id="2840693"/>
    <lineage>
        <taxon>Bacteria</taxon>
        <taxon>Bacillati</taxon>
        <taxon>Bacillota</taxon>
        <taxon>Clostridia</taxon>
        <taxon>Candidatus Avichristensenella</taxon>
    </lineage>
</organism>